<proteinExistence type="predicted"/>
<keyword evidence="1" id="KW-0732">Signal</keyword>
<dbReference type="EMBL" id="CP037421">
    <property type="protein sequence ID" value="QDT27163.1"/>
    <property type="molecule type" value="Genomic_DNA"/>
</dbReference>
<dbReference type="AlphaFoldDB" id="A0A517Q6B8"/>
<protein>
    <recommendedName>
        <fullName evidence="4">Methane oxygenase PmoA</fullName>
    </recommendedName>
</protein>
<feature type="signal peptide" evidence="1">
    <location>
        <begin position="1"/>
        <end position="24"/>
    </location>
</feature>
<evidence type="ECO:0000313" key="2">
    <source>
        <dbReference type="EMBL" id="QDT27163.1"/>
    </source>
</evidence>
<sequence length="332" mass="37964" precursor="true">MKRLTSPLACCLLLLLFTQVTATAAEKQGFTWKDHPKQKTADLYFNGQPVLQYVYPFDNSTPEKFHDTYKVFHHVYGPQSGKVITKGPGGKYTHHRGLYVGWNKTGFEGKSLDFWHCKNGAHLRHEKFLEMKGGPKTGTMTAVIHWEDKDGKPVIVETRKVTVTPLEVANSDAPAWQIDWQTTLESKRGEITLDGDRQHAGFQYRAAQPVAEANNAVYIRPEGFPQQPAPFQVSDRTDPNKHVNLGWFEMSYEMDGKHYNVEYMEDPSVPKPSRYSERPYGRFGAFFDTKIDEGHPLKMNYRVIVSEGKTPSQVEIQKRYDQFVASLKKQDS</sequence>
<name>A0A517Q6B8_9PLAN</name>
<dbReference type="Proteomes" id="UP000315647">
    <property type="component" value="Chromosome"/>
</dbReference>
<keyword evidence="3" id="KW-1185">Reference proteome</keyword>
<dbReference type="InterPro" id="IPR029475">
    <property type="entry name" value="DUF6807"/>
</dbReference>
<dbReference type="Pfam" id="PF14100">
    <property type="entry name" value="DUF6807"/>
    <property type="match status" value="1"/>
</dbReference>
<reference evidence="2 3" key="1">
    <citation type="submission" date="2019-03" db="EMBL/GenBank/DDBJ databases">
        <title>Deep-cultivation of Planctomycetes and their phenomic and genomic characterization uncovers novel biology.</title>
        <authorList>
            <person name="Wiegand S."/>
            <person name="Jogler M."/>
            <person name="Boedeker C."/>
            <person name="Pinto D."/>
            <person name="Vollmers J."/>
            <person name="Rivas-Marin E."/>
            <person name="Kohn T."/>
            <person name="Peeters S.H."/>
            <person name="Heuer A."/>
            <person name="Rast P."/>
            <person name="Oberbeckmann S."/>
            <person name="Bunk B."/>
            <person name="Jeske O."/>
            <person name="Meyerdierks A."/>
            <person name="Storesund J.E."/>
            <person name="Kallscheuer N."/>
            <person name="Luecker S."/>
            <person name="Lage O.M."/>
            <person name="Pohl T."/>
            <person name="Merkel B.J."/>
            <person name="Hornburger P."/>
            <person name="Mueller R.-W."/>
            <person name="Bruemmer F."/>
            <person name="Labrenz M."/>
            <person name="Spormann A.M."/>
            <person name="Op den Camp H."/>
            <person name="Overmann J."/>
            <person name="Amann R."/>
            <person name="Jetten M.S.M."/>
            <person name="Mascher T."/>
            <person name="Medema M.H."/>
            <person name="Devos D.P."/>
            <person name="Kaster A.-K."/>
            <person name="Ovreas L."/>
            <person name="Rohde M."/>
            <person name="Galperin M.Y."/>
            <person name="Jogler C."/>
        </authorList>
    </citation>
    <scope>NUCLEOTIDE SEQUENCE [LARGE SCALE GENOMIC DNA]</scope>
    <source>
        <strain evidence="2 3">Enr10</strain>
    </source>
</reference>
<evidence type="ECO:0008006" key="4">
    <source>
        <dbReference type="Google" id="ProtNLM"/>
    </source>
</evidence>
<accession>A0A517Q6B8</accession>
<organism evidence="2 3">
    <name type="scientific">Gimesia panareensis</name>
    <dbReference type="NCBI Taxonomy" id="2527978"/>
    <lineage>
        <taxon>Bacteria</taxon>
        <taxon>Pseudomonadati</taxon>
        <taxon>Planctomycetota</taxon>
        <taxon>Planctomycetia</taxon>
        <taxon>Planctomycetales</taxon>
        <taxon>Planctomycetaceae</taxon>
        <taxon>Gimesia</taxon>
    </lineage>
</organism>
<evidence type="ECO:0000313" key="3">
    <source>
        <dbReference type="Proteomes" id="UP000315647"/>
    </source>
</evidence>
<dbReference type="RefSeq" id="WP_145449287.1">
    <property type="nucleotide sequence ID" value="NZ_CP037421.1"/>
</dbReference>
<evidence type="ECO:0000256" key="1">
    <source>
        <dbReference type="SAM" id="SignalP"/>
    </source>
</evidence>
<feature type="chain" id="PRO_5022145900" description="Methane oxygenase PmoA" evidence="1">
    <location>
        <begin position="25"/>
        <end position="332"/>
    </location>
</feature>
<gene>
    <name evidence="2" type="ORF">Enr10x_24770</name>
</gene>